<dbReference type="SMART" id="SM00216">
    <property type="entry name" value="VWD"/>
    <property type="match status" value="1"/>
</dbReference>
<dbReference type="InterPro" id="IPR015255">
    <property type="entry name" value="Vitellinogen_open_b-sht"/>
</dbReference>
<evidence type="ECO:0000259" key="1">
    <source>
        <dbReference type="PROSITE" id="PS51233"/>
    </source>
</evidence>
<name>A0A9D4PCZ1_RHISA</name>
<dbReference type="InterPro" id="IPR015819">
    <property type="entry name" value="Lipid_transp_b-sht_shell"/>
</dbReference>
<dbReference type="SUPFAM" id="SSF56968">
    <property type="entry name" value="Lipovitellin-phosvitin complex, beta-sheet shell regions"/>
    <property type="match status" value="1"/>
</dbReference>
<dbReference type="InterPro" id="IPR001846">
    <property type="entry name" value="VWF_type-D"/>
</dbReference>
<reference evidence="2" key="1">
    <citation type="journal article" date="2020" name="Cell">
        <title>Large-Scale Comparative Analyses of Tick Genomes Elucidate Their Genetic Diversity and Vector Capacities.</title>
        <authorList>
            <consortium name="Tick Genome and Microbiome Consortium (TIGMIC)"/>
            <person name="Jia N."/>
            <person name="Wang J."/>
            <person name="Shi W."/>
            <person name="Du L."/>
            <person name="Sun Y."/>
            <person name="Zhan W."/>
            <person name="Jiang J.F."/>
            <person name="Wang Q."/>
            <person name="Zhang B."/>
            <person name="Ji P."/>
            <person name="Bell-Sakyi L."/>
            <person name="Cui X.M."/>
            <person name="Yuan T.T."/>
            <person name="Jiang B.G."/>
            <person name="Yang W.F."/>
            <person name="Lam T.T."/>
            <person name="Chang Q.C."/>
            <person name="Ding S.J."/>
            <person name="Wang X.J."/>
            <person name="Zhu J.G."/>
            <person name="Ruan X.D."/>
            <person name="Zhao L."/>
            <person name="Wei J.T."/>
            <person name="Ye R.Z."/>
            <person name="Que T.C."/>
            <person name="Du C.H."/>
            <person name="Zhou Y.H."/>
            <person name="Cheng J.X."/>
            <person name="Dai P.F."/>
            <person name="Guo W.B."/>
            <person name="Han X.H."/>
            <person name="Huang E.J."/>
            <person name="Li L.F."/>
            <person name="Wei W."/>
            <person name="Gao Y.C."/>
            <person name="Liu J.Z."/>
            <person name="Shao H.Z."/>
            <person name="Wang X."/>
            <person name="Wang C.C."/>
            <person name="Yang T.C."/>
            <person name="Huo Q.B."/>
            <person name="Li W."/>
            <person name="Chen H.Y."/>
            <person name="Chen S.E."/>
            <person name="Zhou L.G."/>
            <person name="Ni X.B."/>
            <person name="Tian J.H."/>
            <person name="Sheng Y."/>
            <person name="Liu T."/>
            <person name="Pan Y.S."/>
            <person name="Xia L.Y."/>
            <person name="Li J."/>
            <person name="Zhao F."/>
            <person name="Cao W.C."/>
        </authorList>
    </citation>
    <scope>NUCLEOTIDE SEQUENCE</scope>
    <source>
        <strain evidence="2">Rsan-2018</strain>
    </source>
</reference>
<feature type="domain" description="VWFD" evidence="1">
    <location>
        <begin position="648"/>
        <end position="832"/>
    </location>
</feature>
<comment type="caution">
    <text evidence="2">The sequence shown here is derived from an EMBL/GenBank/DDBJ whole genome shotgun (WGS) entry which is preliminary data.</text>
</comment>
<organism evidence="2 3">
    <name type="scientific">Rhipicephalus sanguineus</name>
    <name type="common">Brown dog tick</name>
    <name type="synonym">Ixodes sanguineus</name>
    <dbReference type="NCBI Taxonomy" id="34632"/>
    <lineage>
        <taxon>Eukaryota</taxon>
        <taxon>Metazoa</taxon>
        <taxon>Ecdysozoa</taxon>
        <taxon>Arthropoda</taxon>
        <taxon>Chelicerata</taxon>
        <taxon>Arachnida</taxon>
        <taxon>Acari</taxon>
        <taxon>Parasitiformes</taxon>
        <taxon>Ixodida</taxon>
        <taxon>Ixodoidea</taxon>
        <taxon>Ixodidae</taxon>
        <taxon>Rhipicephalinae</taxon>
        <taxon>Rhipicephalus</taxon>
        <taxon>Rhipicephalus</taxon>
    </lineage>
</organism>
<evidence type="ECO:0000313" key="3">
    <source>
        <dbReference type="Proteomes" id="UP000821837"/>
    </source>
</evidence>
<dbReference type="PANTHER" id="PTHR23345">
    <property type="entry name" value="VITELLOGENIN-RELATED"/>
    <property type="match status" value="1"/>
</dbReference>
<dbReference type="Pfam" id="PF09172">
    <property type="entry name" value="Vit_open_b-sht"/>
    <property type="match status" value="1"/>
</dbReference>
<evidence type="ECO:0000313" key="2">
    <source>
        <dbReference type="EMBL" id="KAH7935305.1"/>
    </source>
</evidence>
<dbReference type="EMBL" id="JABSTV010001255">
    <property type="protein sequence ID" value="KAH7935305.1"/>
    <property type="molecule type" value="Genomic_DNA"/>
</dbReference>
<sequence length="836" mass="96473">MRYVLPEWDHDTRFKRPVDRSSSHLTISSTYSPKYDYGGMTSLEMIRSHDSYLPRNCYVMLRDYKAGHSFDTLTLEFESWGMDKLISSMLGPRPGSSKNLWNFMGRRRIPRDASAKERKEIEDSLHIADREYDPFYARLTLSIFGKTTDTFSIDESILAKIQEKAKPEEAVQSFLGREVNKKYFYMTKDIALIMPSELGVPVFFDMKQAEYDVASYQMVGFAPEFTKQGFGTGYHARTAISWPLDLKVTLAPLEGKLNLHRPLHLPWNVLNHQFRPFTFAVPYDINADPSHAITEFPKLMKPLYRPEELTEFDRHYFDDTFGVGLNVKGHLIKRGLRQAVREVYHDMSCRERFYYMAVNPHWHPRDIKIYALPAAQDPTTELDIDISYKFLEPDDERHSHFNVHDQILDDPEVPSTHVLRLDVNFKGAAKERKAAAELRYSFNHDLFNHKLQFFYEKTPFGHDDTELKITVNGKFTHTDEDEQQLAAAAEGKAVGRDRFSSTFLHWLANKCHQKQEKGIPFSYYCYRLLRYSSRLGKFTADVEWKNYKPLLHRLAKYYAKRYAYKPWKAGFLGVLGSYLTSDHGKLHVVSQTPWWRCGEKPHTNMIVTTEDGHSHEHWGVPTFSKILEPRIITVAGYTHAAEYSKLYRHKYCDLQAHSVRTFDGTLIDLPETDCYKVVARDCSPFKRFLVLARATNNPSLNKALKVFIDTTMVEILPLDDESGLVLRVDGNKVDITPEHSYSHTSHDAELFRVKKAATKWFTLDSESYGLHVGFGGNMLVVEVAPFYRGKLCGLCGDYNLDKNHELSGPDGHQYNSTLEFAKSYVVPSADCHAPAH</sequence>
<dbReference type="GO" id="GO:0005319">
    <property type="term" value="F:lipid transporter activity"/>
    <property type="evidence" value="ECO:0007669"/>
    <property type="project" value="InterPro"/>
</dbReference>
<dbReference type="PANTHER" id="PTHR23345:SF15">
    <property type="entry name" value="VITELLOGENIN 1-RELATED"/>
    <property type="match status" value="1"/>
</dbReference>
<dbReference type="AlphaFoldDB" id="A0A9D4PCZ1"/>
<dbReference type="Proteomes" id="UP000821837">
    <property type="component" value="Unassembled WGS sequence"/>
</dbReference>
<reference evidence="2" key="2">
    <citation type="submission" date="2021-09" db="EMBL/GenBank/DDBJ databases">
        <authorList>
            <person name="Jia N."/>
            <person name="Wang J."/>
            <person name="Shi W."/>
            <person name="Du L."/>
            <person name="Sun Y."/>
            <person name="Zhan W."/>
            <person name="Jiang J."/>
            <person name="Wang Q."/>
            <person name="Zhang B."/>
            <person name="Ji P."/>
            <person name="Sakyi L.B."/>
            <person name="Cui X."/>
            <person name="Yuan T."/>
            <person name="Jiang B."/>
            <person name="Yang W."/>
            <person name="Lam T.T.-Y."/>
            <person name="Chang Q."/>
            <person name="Ding S."/>
            <person name="Wang X."/>
            <person name="Zhu J."/>
            <person name="Ruan X."/>
            <person name="Zhao L."/>
            <person name="Wei J."/>
            <person name="Que T."/>
            <person name="Du C."/>
            <person name="Cheng J."/>
            <person name="Dai P."/>
            <person name="Han X."/>
            <person name="Huang E."/>
            <person name="Gao Y."/>
            <person name="Liu J."/>
            <person name="Shao H."/>
            <person name="Ye R."/>
            <person name="Li L."/>
            <person name="Wei W."/>
            <person name="Wang X."/>
            <person name="Wang C."/>
            <person name="Huo Q."/>
            <person name="Li W."/>
            <person name="Guo W."/>
            <person name="Chen H."/>
            <person name="Chen S."/>
            <person name="Zhou L."/>
            <person name="Zhou L."/>
            <person name="Ni X."/>
            <person name="Tian J."/>
            <person name="Zhou Y."/>
            <person name="Sheng Y."/>
            <person name="Liu T."/>
            <person name="Pan Y."/>
            <person name="Xia L."/>
            <person name="Li J."/>
            <person name="Zhao F."/>
            <person name="Cao W."/>
        </authorList>
    </citation>
    <scope>NUCLEOTIDE SEQUENCE</scope>
    <source>
        <strain evidence="2">Rsan-2018</strain>
        <tissue evidence="2">Larvae</tissue>
    </source>
</reference>
<accession>A0A9D4PCZ1</accession>
<dbReference type="PROSITE" id="PS51233">
    <property type="entry name" value="VWFD"/>
    <property type="match status" value="1"/>
</dbReference>
<keyword evidence="3" id="KW-1185">Reference proteome</keyword>
<dbReference type="SMART" id="SM01169">
    <property type="entry name" value="DUF1943"/>
    <property type="match status" value="1"/>
</dbReference>
<dbReference type="InterPro" id="IPR050733">
    <property type="entry name" value="Vitellogenin/Apolipophorin"/>
</dbReference>
<dbReference type="VEuPathDB" id="VectorBase:RSAN_045053"/>
<protein>
    <recommendedName>
        <fullName evidence="1">VWFD domain-containing protein</fullName>
    </recommendedName>
</protein>
<proteinExistence type="predicted"/>
<gene>
    <name evidence="2" type="ORF">HPB52_005730</name>
</gene>
<dbReference type="Pfam" id="PF00094">
    <property type="entry name" value="VWD"/>
    <property type="match status" value="1"/>
</dbReference>